<evidence type="ECO:0000256" key="1">
    <source>
        <dbReference type="SAM" id="MobiDB-lite"/>
    </source>
</evidence>
<organism evidence="2 3">
    <name type="scientific">Owenia fusiformis</name>
    <name type="common">Polychaete worm</name>
    <dbReference type="NCBI Taxonomy" id="6347"/>
    <lineage>
        <taxon>Eukaryota</taxon>
        <taxon>Metazoa</taxon>
        <taxon>Spiralia</taxon>
        <taxon>Lophotrochozoa</taxon>
        <taxon>Annelida</taxon>
        <taxon>Polychaeta</taxon>
        <taxon>Sedentaria</taxon>
        <taxon>Canalipalpata</taxon>
        <taxon>Sabellida</taxon>
        <taxon>Oweniida</taxon>
        <taxon>Oweniidae</taxon>
        <taxon>Owenia</taxon>
    </lineage>
</organism>
<proteinExistence type="predicted"/>
<evidence type="ECO:0000313" key="2">
    <source>
        <dbReference type="EMBL" id="CAH1798639.1"/>
    </source>
</evidence>
<keyword evidence="3" id="KW-1185">Reference proteome</keyword>
<comment type="caution">
    <text evidence="2">The sequence shown here is derived from an EMBL/GenBank/DDBJ whole genome shotgun (WGS) entry which is preliminary data.</text>
</comment>
<evidence type="ECO:0000313" key="3">
    <source>
        <dbReference type="Proteomes" id="UP000749559"/>
    </source>
</evidence>
<gene>
    <name evidence="2" type="ORF">OFUS_LOCUS22762</name>
</gene>
<feature type="compositionally biased region" description="Polar residues" evidence="1">
    <location>
        <begin position="10"/>
        <end position="20"/>
    </location>
</feature>
<dbReference type="AlphaFoldDB" id="A0A8J1TD27"/>
<dbReference type="EMBL" id="CAIIXF020000011">
    <property type="protein sequence ID" value="CAH1798639.1"/>
    <property type="molecule type" value="Genomic_DNA"/>
</dbReference>
<protein>
    <submittedName>
        <fullName evidence="2">Uncharacterized protein</fullName>
    </submittedName>
</protein>
<dbReference type="Proteomes" id="UP000749559">
    <property type="component" value="Unassembled WGS sequence"/>
</dbReference>
<accession>A0A8J1TD27</accession>
<sequence>MEITGDANLQDGNSVGGYQTSSPLTIDTSGQYSPAAILASALINGLQYEASMLAIPISELHHLDDPTEEFKGDCNNVDQNQHIKIPKPEQFRKLELKLDLTPMLDEDWTMGEDDELYSLPAISPQWFSPDENETGIDWDSYIHGNAIQDDSYNES</sequence>
<feature type="region of interest" description="Disordered" evidence="1">
    <location>
        <begin position="1"/>
        <end position="20"/>
    </location>
</feature>
<reference evidence="2" key="1">
    <citation type="submission" date="2022-03" db="EMBL/GenBank/DDBJ databases">
        <authorList>
            <person name="Martin C."/>
        </authorList>
    </citation>
    <scope>NUCLEOTIDE SEQUENCE</scope>
</reference>
<feature type="non-terminal residue" evidence="2">
    <location>
        <position position="1"/>
    </location>
</feature>
<name>A0A8J1TD27_OWEFU</name>